<evidence type="ECO:0000313" key="2">
    <source>
        <dbReference type="EMBL" id="KYN21362.1"/>
    </source>
</evidence>
<dbReference type="AlphaFoldDB" id="A0A195E961"/>
<feature type="transmembrane region" description="Helical" evidence="1">
    <location>
        <begin position="12"/>
        <end position="36"/>
    </location>
</feature>
<proteinExistence type="predicted"/>
<keyword evidence="1" id="KW-0472">Membrane</keyword>
<accession>A0A195E961</accession>
<protein>
    <submittedName>
        <fullName evidence="2">Uncharacterized protein</fullName>
    </submittedName>
</protein>
<dbReference type="EMBL" id="KQ979479">
    <property type="protein sequence ID" value="KYN21362.1"/>
    <property type="molecule type" value="Genomic_DNA"/>
</dbReference>
<keyword evidence="1" id="KW-1133">Transmembrane helix</keyword>
<reference evidence="2 3" key="1">
    <citation type="submission" date="2015-09" db="EMBL/GenBank/DDBJ databases">
        <title>Trachymyrmex cornetzi WGS genome.</title>
        <authorList>
            <person name="Nygaard S."/>
            <person name="Hu H."/>
            <person name="Boomsma J."/>
            <person name="Zhang G."/>
        </authorList>
    </citation>
    <scope>NUCLEOTIDE SEQUENCE [LARGE SCALE GENOMIC DNA]</scope>
    <source>
        <strain evidence="2">Tcor2-1</strain>
        <tissue evidence="2">Whole body</tissue>
    </source>
</reference>
<evidence type="ECO:0000256" key="1">
    <source>
        <dbReference type="SAM" id="Phobius"/>
    </source>
</evidence>
<gene>
    <name evidence="2" type="ORF">ALC57_06288</name>
</gene>
<organism evidence="2 3">
    <name type="scientific">Trachymyrmex cornetzi</name>
    <dbReference type="NCBI Taxonomy" id="471704"/>
    <lineage>
        <taxon>Eukaryota</taxon>
        <taxon>Metazoa</taxon>
        <taxon>Ecdysozoa</taxon>
        <taxon>Arthropoda</taxon>
        <taxon>Hexapoda</taxon>
        <taxon>Insecta</taxon>
        <taxon>Pterygota</taxon>
        <taxon>Neoptera</taxon>
        <taxon>Endopterygota</taxon>
        <taxon>Hymenoptera</taxon>
        <taxon>Apocrita</taxon>
        <taxon>Aculeata</taxon>
        <taxon>Formicoidea</taxon>
        <taxon>Formicidae</taxon>
        <taxon>Myrmicinae</taxon>
        <taxon>Trachymyrmex</taxon>
    </lineage>
</organism>
<keyword evidence="1" id="KW-0812">Transmembrane</keyword>
<dbReference type="Proteomes" id="UP000078492">
    <property type="component" value="Unassembled WGS sequence"/>
</dbReference>
<evidence type="ECO:0000313" key="3">
    <source>
        <dbReference type="Proteomes" id="UP000078492"/>
    </source>
</evidence>
<keyword evidence="3" id="KW-1185">Reference proteome</keyword>
<name>A0A195E961_9HYME</name>
<sequence>MEPCAHRLHYAVPFPFVLLGLLLFARAAGTLPLLLLSGRDDRFRYWWRRRARCTHQLVDFARGGGGSSRLRFARVPLWV</sequence>